<evidence type="ECO:0000313" key="4">
    <source>
        <dbReference type="EMBL" id="CAE8583507.1"/>
    </source>
</evidence>
<protein>
    <recommendedName>
        <fullName evidence="3">C2H2-type domain-containing protein</fullName>
    </recommendedName>
</protein>
<name>A0A813DD22_POLGL</name>
<dbReference type="OrthoDB" id="342064at2759"/>
<keyword evidence="1" id="KW-0479">Metal-binding</keyword>
<feature type="non-terminal residue" evidence="4">
    <location>
        <position position="143"/>
    </location>
</feature>
<keyword evidence="1" id="KW-0862">Zinc</keyword>
<sequence length="143" mass="14862">AVGDSRFRCLVCRKLFRGPEFVHKHIKERHLDEFQPSSTGAGGAPKAKAGGFVPPGRAAPAAPSDQFFDADVAEESSARVYTSRIGLGDSPTAAGSEGSDVFSQELQDAAQAGDIARLQKSLLPGGSSVNQVDVDGTSPVHLA</sequence>
<feature type="region of interest" description="Disordered" evidence="2">
    <location>
        <begin position="32"/>
        <end position="64"/>
    </location>
</feature>
<feature type="domain" description="C2H2-type" evidence="3">
    <location>
        <begin position="7"/>
        <end position="35"/>
    </location>
</feature>
<dbReference type="GO" id="GO:0008270">
    <property type="term" value="F:zinc ion binding"/>
    <property type="evidence" value="ECO:0007669"/>
    <property type="project" value="UniProtKB-KW"/>
</dbReference>
<comment type="caution">
    <text evidence="4">The sequence shown here is derived from an EMBL/GenBank/DDBJ whole genome shotgun (WGS) entry which is preliminary data.</text>
</comment>
<organism evidence="4 5">
    <name type="scientific">Polarella glacialis</name>
    <name type="common">Dinoflagellate</name>
    <dbReference type="NCBI Taxonomy" id="89957"/>
    <lineage>
        <taxon>Eukaryota</taxon>
        <taxon>Sar</taxon>
        <taxon>Alveolata</taxon>
        <taxon>Dinophyceae</taxon>
        <taxon>Suessiales</taxon>
        <taxon>Suessiaceae</taxon>
        <taxon>Polarella</taxon>
    </lineage>
</organism>
<dbReference type="PROSITE" id="PS00028">
    <property type="entry name" value="ZINC_FINGER_C2H2_1"/>
    <property type="match status" value="1"/>
</dbReference>
<accession>A0A813DD22</accession>
<dbReference type="InterPro" id="IPR013087">
    <property type="entry name" value="Znf_C2H2_type"/>
</dbReference>
<gene>
    <name evidence="4" type="ORF">PGLA1383_LOCUS2469</name>
</gene>
<evidence type="ECO:0000256" key="1">
    <source>
        <dbReference type="PROSITE-ProRule" id="PRU00042"/>
    </source>
</evidence>
<evidence type="ECO:0000313" key="5">
    <source>
        <dbReference type="Proteomes" id="UP000654075"/>
    </source>
</evidence>
<proteinExistence type="predicted"/>
<dbReference type="EMBL" id="CAJNNV010000766">
    <property type="protein sequence ID" value="CAE8583507.1"/>
    <property type="molecule type" value="Genomic_DNA"/>
</dbReference>
<dbReference type="AlphaFoldDB" id="A0A813DD22"/>
<feature type="non-terminal residue" evidence="4">
    <location>
        <position position="1"/>
    </location>
</feature>
<keyword evidence="1" id="KW-0863">Zinc-finger</keyword>
<dbReference type="PROSITE" id="PS50157">
    <property type="entry name" value="ZINC_FINGER_C2H2_2"/>
    <property type="match status" value="1"/>
</dbReference>
<feature type="compositionally biased region" description="Low complexity" evidence="2">
    <location>
        <begin position="44"/>
        <end position="56"/>
    </location>
</feature>
<keyword evidence="5" id="KW-1185">Reference proteome</keyword>
<reference evidence="4" key="1">
    <citation type="submission" date="2021-02" db="EMBL/GenBank/DDBJ databases">
        <authorList>
            <person name="Dougan E. K."/>
            <person name="Rhodes N."/>
            <person name="Thang M."/>
            <person name="Chan C."/>
        </authorList>
    </citation>
    <scope>NUCLEOTIDE SEQUENCE</scope>
</reference>
<evidence type="ECO:0000259" key="3">
    <source>
        <dbReference type="PROSITE" id="PS50157"/>
    </source>
</evidence>
<feature type="region of interest" description="Disordered" evidence="2">
    <location>
        <begin position="124"/>
        <end position="143"/>
    </location>
</feature>
<evidence type="ECO:0000256" key="2">
    <source>
        <dbReference type="SAM" id="MobiDB-lite"/>
    </source>
</evidence>
<dbReference type="Proteomes" id="UP000654075">
    <property type="component" value="Unassembled WGS sequence"/>
</dbReference>